<dbReference type="PANTHER" id="PTHR34501">
    <property type="entry name" value="PROTEIN YDDL-RELATED"/>
    <property type="match status" value="1"/>
</dbReference>
<keyword evidence="10" id="KW-0998">Cell outer membrane</keyword>
<evidence type="ECO:0000256" key="11">
    <source>
        <dbReference type="SAM" id="SignalP"/>
    </source>
</evidence>
<name>A0AA49FKX1_9PROT</name>
<comment type="subunit">
    <text evidence="2">Homotrimer.</text>
</comment>
<keyword evidence="6 11" id="KW-0732">Signal</keyword>
<organism evidence="13">
    <name type="scientific">Candidatus Nitricoxidivorans perseverans</name>
    <dbReference type="NCBI Taxonomy" id="2975601"/>
    <lineage>
        <taxon>Bacteria</taxon>
        <taxon>Pseudomonadati</taxon>
        <taxon>Pseudomonadota</taxon>
        <taxon>Betaproteobacteria</taxon>
        <taxon>Nitrosomonadales</taxon>
        <taxon>Sterolibacteriaceae</taxon>
        <taxon>Candidatus Nitricoxidivorans</taxon>
    </lineage>
</organism>
<dbReference type="InterPro" id="IPR001702">
    <property type="entry name" value="Porin_Gram-ve"/>
</dbReference>
<evidence type="ECO:0000256" key="9">
    <source>
        <dbReference type="ARBA" id="ARBA00023136"/>
    </source>
</evidence>
<accession>A0AA49FKX1</accession>
<proteinExistence type="predicted"/>
<sequence length="371" mass="38127">MQKKLIALAVAAVAAAPVFAQSNVTIYGQVRVSVDHFDMNNATGDSWGVNDQASRIGFKGAEDLGNGLKAVWQWESSLNTTNANGVTSGASASVGAHTQRNTFLGLAGGFGTVLFGTHDTPYKLGGSADLFGDTAADAQGTAAASGIIGRNGWDNRLGNVLAYVSPTWSGFHFAVGLVAGETAADNAAYKDADGLADAQSYVAVYENGPFKATLGHELVTKELFNSLTGDSDLLVKAKATKLNLGYKMGAIGLGYTYESSTAGTTSVSALAGGGSANIGSLVKDKGQLASISYTTGATTFGLQMGKFDDRGTVTTGDGNSDVNTWTVGAYHGLSKRTTAYIGYHNAKVKDGIAAGSDLKVKALTMGLNHSF</sequence>
<dbReference type="GO" id="GO:0015288">
    <property type="term" value="F:porin activity"/>
    <property type="evidence" value="ECO:0007669"/>
    <property type="project" value="UniProtKB-KW"/>
</dbReference>
<keyword evidence="9" id="KW-0472">Membrane</keyword>
<evidence type="ECO:0000256" key="10">
    <source>
        <dbReference type="ARBA" id="ARBA00023237"/>
    </source>
</evidence>
<dbReference type="PRINTS" id="PR00182">
    <property type="entry name" value="ECOLNEIPORIN"/>
</dbReference>
<evidence type="ECO:0000256" key="7">
    <source>
        <dbReference type="ARBA" id="ARBA00023065"/>
    </source>
</evidence>
<evidence type="ECO:0000313" key="13">
    <source>
        <dbReference type="EMBL" id="WIM05408.1"/>
    </source>
</evidence>
<evidence type="ECO:0000256" key="3">
    <source>
        <dbReference type="ARBA" id="ARBA00022448"/>
    </source>
</evidence>
<dbReference type="GO" id="GO:0034220">
    <property type="term" value="P:monoatomic ion transmembrane transport"/>
    <property type="evidence" value="ECO:0007669"/>
    <property type="project" value="InterPro"/>
</dbReference>
<dbReference type="PANTHER" id="PTHR34501:SF9">
    <property type="entry name" value="MAJOR OUTER MEMBRANE PROTEIN P.IA"/>
    <property type="match status" value="1"/>
</dbReference>
<gene>
    <name evidence="13" type="ORF">OHM77_12080</name>
</gene>
<keyword evidence="3" id="KW-0813">Transport</keyword>
<evidence type="ECO:0000256" key="5">
    <source>
        <dbReference type="ARBA" id="ARBA00022692"/>
    </source>
</evidence>
<evidence type="ECO:0000256" key="1">
    <source>
        <dbReference type="ARBA" id="ARBA00004571"/>
    </source>
</evidence>
<feature type="domain" description="Porin" evidence="12">
    <location>
        <begin position="7"/>
        <end position="350"/>
    </location>
</feature>
<keyword evidence="4" id="KW-1134">Transmembrane beta strand</keyword>
<dbReference type="EMBL" id="CP107246">
    <property type="protein sequence ID" value="WIM05408.1"/>
    <property type="molecule type" value="Genomic_DNA"/>
</dbReference>
<dbReference type="InterPro" id="IPR002299">
    <property type="entry name" value="Porin_Neis"/>
</dbReference>
<evidence type="ECO:0000256" key="2">
    <source>
        <dbReference type="ARBA" id="ARBA00011233"/>
    </source>
</evidence>
<keyword evidence="8" id="KW-0626">Porin</keyword>
<dbReference type="SUPFAM" id="SSF56935">
    <property type="entry name" value="Porins"/>
    <property type="match status" value="1"/>
</dbReference>
<dbReference type="Proteomes" id="UP001234916">
    <property type="component" value="Chromosome"/>
</dbReference>
<dbReference type="Gene3D" id="2.40.160.10">
    <property type="entry name" value="Porin"/>
    <property type="match status" value="1"/>
</dbReference>
<evidence type="ECO:0000256" key="8">
    <source>
        <dbReference type="ARBA" id="ARBA00023114"/>
    </source>
</evidence>
<dbReference type="Pfam" id="PF13609">
    <property type="entry name" value="Porin_4"/>
    <property type="match status" value="1"/>
</dbReference>
<dbReference type="AlphaFoldDB" id="A0AA49FKX1"/>
<dbReference type="KEGG" id="npv:OHM77_12080"/>
<dbReference type="InterPro" id="IPR033900">
    <property type="entry name" value="Gram_neg_porin_domain"/>
</dbReference>
<reference evidence="13" key="1">
    <citation type="journal article" date="2023" name="Nat. Microbiol.">
        <title>Enrichment and characterization of a nitric oxide-reducing microbial community in a continuous bioreactor.</title>
        <authorList>
            <person name="Garrido-Amador P."/>
            <person name="Stortenbeker N."/>
            <person name="Wessels H.J.C.T."/>
            <person name="Speth D.R."/>
            <person name="Garcia-Heredia I."/>
            <person name="Kartal B."/>
        </authorList>
    </citation>
    <scope>NUCLEOTIDE SEQUENCE</scope>
    <source>
        <strain evidence="13">MAG1</strain>
    </source>
</reference>
<dbReference type="GO" id="GO:0046930">
    <property type="term" value="C:pore complex"/>
    <property type="evidence" value="ECO:0007669"/>
    <property type="project" value="UniProtKB-KW"/>
</dbReference>
<evidence type="ECO:0000256" key="4">
    <source>
        <dbReference type="ARBA" id="ARBA00022452"/>
    </source>
</evidence>
<protein>
    <submittedName>
        <fullName evidence="13">Porin</fullName>
    </submittedName>
</protein>
<feature type="chain" id="PRO_5041323527" evidence="11">
    <location>
        <begin position="21"/>
        <end position="371"/>
    </location>
</feature>
<evidence type="ECO:0000256" key="6">
    <source>
        <dbReference type="ARBA" id="ARBA00022729"/>
    </source>
</evidence>
<keyword evidence="5" id="KW-0812">Transmembrane</keyword>
<dbReference type="GO" id="GO:0009279">
    <property type="term" value="C:cell outer membrane"/>
    <property type="evidence" value="ECO:0007669"/>
    <property type="project" value="UniProtKB-SubCell"/>
</dbReference>
<feature type="signal peptide" evidence="11">
    <location>
        <begin position="1"/>
        <end position="20"/>
    </location>
</feature>
<dbReference type="InterPro" id="IPR050298">
    <property type="entry name" value="Gram-neg_bact_OMP"/>
</dbReference>
<dbReference type="PRINTS" id="PR00184">
    <property type="entry name" value="NEISSPPORIN"/>
</dbReference>
<comment type="subcellular location">
    <subcellularLocation>
        <location evidence="1">Cell outer membrane</location>
        <topology evidence="1">Multi-pass membrane protein</topology>
    </subcellularLocation>
</comment>
<dbReference type="CDD" id="cd00342">
    <property type="entry name" value="gram_neg_porins"/>
    <property type="match status" value="1"/>
</dbReference>
<keyword evidence="7" id="KW-0406">Ion transport</keyword>
<dbReference type="InterPro" id="IPR023614">
    <property type="entry name" value="Porin_dom_sf"/>
</dbReference>
<evidence type="ECO:0000259" key="12">
    <source>
        <dbReference type="Pfam" id="PF13609"/>
    </source>
</evidence>